<name>A0A1I7WI99_HETBA</name>
<evidence type="ECO:0000256" key="1">
    <source>
        <dbReference type="SAM" id="Phobius"/>
    </source>
</evidence>
<dbReference type="AlphaFoldDB" id="A0A1I7WI99"/>
<accession>A0A1I7WI99</accession>
<keyword evidence="1" id="KW-0812">Transmembrane</keyword>
<proteinExistence type="predicted"/>
<dbReference type="Proteomes" id="UP000095283">
    <property type="component" value="Unplaced"/>
</dbReference>
<keyword evidence="2" id="KW-1185">Reference proteome</keyword>
<evidence type="ECO:0000313" key="2">
    <source>
        <dbReference type="Proteomes" id="UP000095283"/>
    </source>
</evidence>
<protein>
    <submittedName>
        <fullName evidence="3">Uncharacterized protein</fullName>
    </submittedName>
</protein>
<reference evidence="3" key="1">
    <citation type="submission" date="2016-11" db="UniProtKB">
        <authorList>
            <consortium name="WormBaseParasite"/>
        </authorList>
    </citation>
    <scope>IDENTIFICATION</scope>
</reference>
<feature type="transmembrane region" description="Helical" evidence="1">
    <location>
        <begin position="12"/>
        <end position="31"/>
    </location>
</feature>
<evidence type="ECO:0000313" key="3">
    <source>
        <dbReference type="WBParaSite" id="Hba_04734"/>
    </source>
</evidence>
<sequence>MKISIIKFGVTIFYYNFYFHDVMTSYLHLVFPLKEP</sequence>
<keyword evidence="1" id="KW-0472">Membrane</keyword>
<organism evidence="2 3">
    <name type="scientific">Heterorhabditis bacteriophora</name>
    <name type="common">Entomopathogenic nematode worm</name>
    <dbReference type="NCBI Taxonomy" id="37862"/>
    <lineage>
        <taxon>Eukaryota</taxon>
        <taxon>Metazoa</taxon>
        <taxon>Ecdysozoa</taxon>
        <taxon>Nematoda</taxon>
        <taxon>Chromadorea</taxon>
        <taxon>Rhabditida</taxon>
        <taxon>Rhabditina</taxon>
        <taxon>Rhabditomorpha</taxon>
        <taxon>Strongyloidea</taxon>
        <taxon>Heterorhabditidae</taxon>
        <taxon>Heterorhabditis</taxon>
    </lineage>
</organism>
<dbReference type="WBParaSite" id="Hba_04734">
    <property type="protein sequence ID" value="Hba_04734"/>
    <property type="gene ID" value="Hba_04734"/>
</dbReference>
<keyword evidence="1" id="KW-1133">Transmembrane helix</keyword>